<feature type="compositionally biased region" description="Low complexity" evidence="10">
    <location>
        <begin position="138"/>
        <end position="152"/>
    </location>
</feature>
<dbReference type="Pfam" id="PF07686">
    <property type="entry name" value="V-set"/>
    <property type="match status" value="1"/>
</dbReference>
<keyword evidence="8" id="KW-0393">Immunoglobulin domain</keyword>
<comment type="similarity">
    <text evidence="9">Belongs to the immunoglobulin superfamily. TIM family.</text>
</comment>
<evidence type="ECO:0000256" key="2">
    <source>
        <dbReference type="ARBA" id="ARBA00022692"/>
    </source>
</evidence>
<proteinExistence type="inferred from homology"/>
<dbReference type="GO" id="GO:0043277">
    <property type="term" value="P:apoptotic cell clearance"/>
    <property type="evidence" value="ECO:0007669"/>
    <property type="project" value="TreeGrafter"/>
</dbReference>
<evidence type="ECO:0000256" key="9">
    <source>
        <dbReference type="ARBA" id="ARBA00038203"/>
    </source>
</evidence>
<feature type="transmembrane region" description="Helical" evidence="11">
    <location>
        <begin position="188"/>
        <end position="210"/>
    </location>
</feature>
<dbReference type="PANTHER" id="PTHR46608:SF3">
    <property type="entry name" value="T-CELL IMMUNOGLOBULIN AND MUCIN DOMAIN-CONTAINING PROTEIN 4"/>
    <property type="match status" value="1"/>
</dbReference>
<dbReference type="InterPro" id="IPR036179">
    <property type="entry name" value="Ig-like_dom_sf"/>
</dbReference>
<dbReference type="PROSITE" id="PS50835">
    <property type="entry name" value="IG_LIKE"/>
    <property type="match status" value="1"/>
</dbReference>
<keyword evidence="15" id="KW-1185">Reference proteome</keyword>
<dbReference type="Proteomes" id="UP001152622">
    <property type="component" value="Chromosome 10"/>
</dbReference>
<dbReference type="AlphaFoldDB" id="A0A9Q1IQG1"/>
<evidence type="ECO:0000259" key="13">
    <source>
        <dbReference type="PROSITE" id="PS50835"/>
    </source>
</evidence>
<evidence type="ECO:0000256" key="11">
    <source>
        <dbReference type="SAM" id="Phobius"/>
    </source>
</evidence>
<dbReference type="Gene3D" id="2.60.40.10">
    <property type="entry name" value="Immunoglobulins"/>
    <property type="match status" value="1"/>
</dbReference>
<keyword evidence="4 11" id="KW-1133">Transmembrane helix</keyword>
<accession>A0A9Q1IQG1</accession>
<evidence type="ECO:0000256" key="8">
    <source>
        <dbReference type="ARBA" id="ARBA00023319"/>
    </source>
</evidence>
<keyword evidence="5 11" id="KW-0472">Membrane</keyword>
<dbReference type="EMBL" id="JAINUF010000010">
    <property type="protein sequence ID" value="KAJ8348389.1"/>
    <property type="molecule type" value="Genomic_DNA"/>
</dbReference>
<dbReference type="SUPFAM" id="SSF48726">
    <property type="entry name" value="Immunoglobulin"/>
    <property type="match status" value="1"/>
</dbReference>
<dbReference type="OrthoDB" id="434099at2759"/>
<evidence type="ECO:0000256" key="5">
    <source>
        <dbReference type="ARBA" id="ARBA00023136"/>
    </source>
</evidence>
<dbReference type="InterPro" id="IPR007110">
    <property type="entry name" value="Ig-like_dom"/>
</dbReference>
<reference evidence="14" key="1">
    <citation type="journal article" date="2023" name="Science">
        <title>Genome structures resolve the early diversification of teleost fishes.</title>
        <authorList>
            <person name="Parey E."/>
            <person name="Louis A."/>
            <person name="Montfort J."/>
            <person name="Bouchez O."/>
            <person name="Roques C."/>
            <person name="Iampietro C."/>
            <person name="Lluch J."/>
            <person name="Castinel A."/>
            <person name="Donnadieu C."/>
            <person name="Desvignes T."/>
            <person name="Floi Bucao C."/>
            <person name="Jouanno E."/>
            <person name="Wen M."/>
            <person name="Mejri S."/>
            <person name="Dirks R."/>
            <person name="Jansen H."/>
            <person name="Henkel C."/>
            <person name="Chen W.J."/>
            <person name="Zahm M."/>
            <person name="Cabau C."/>
            <person name="Klopp C."/>
            <person name="Thompson A.W."/>
            <person name="Robinson-Rechavi M."/>
            <person name="Braasch I."/>
            <person name="Lecointre G."/>
            <person name="Bobe J."/>
            <person name="Postlethwait J.H."/>
            <person name="Berthelot C."/>
            <person name="Roest Crollius H."/>
            <person name="Guiguen Y."/>
        </authorList>
    </citation>
    <scope>NUCLEOTIDE SEQUENCE</scope>
    <source>
        <strain evidence="14">WJC10195</strain>
    </source>
</reference>
<keyword evidence="2 11" id="KW-0812">Transmembrane</keyword>
<dbReference type="InterPro" id="IPR013783">
    <property type="entry name" value="Ig-like_fold"/>
</dbReference>
<evidence type="ECO:0000313" key="14">
    <source>
        <dbReference type="EMBL" id="KAJ8348389.1"/>
    </source>
</evidence>
<evidence type="ECO:0000313" key="15">
    <source>
        <dbReference type="Proteomes" id="UP001152622"/>
    </source>
</evidence>
<evidence type="ECO:0000256" key="7">
    <source>
        <dbReference type="ARBA" id="ARBA00023180"/>
    </source>
</evidence>
<dbReference type="GO" id="GO:0001786">
    <property type="term" value="F:phosphatidylserine binding"/>
    <property type="evidence" value="ECO:0007669"/>
    <property type="project" value="TreeGrafter"/>
</dbReference>
<feature type="compositionally biased region" description="Polar residues" evidence="10">
    <location>
        <begin position="161"/>
        <end position="182"/>
    </location>
</feature>
<evidence type="ECO:0000256" key="1">
    <source>
        <dbReference type="ARBA" id="ARBA00004479"/>
    </source>
</evidence>
<dbReference type="InterPro" id="IPR013106">
    <property type="entry name" value="Ig_V-set"/>
</dbReference>
<dbReference type="FunFam" id="2.60.40.10:FF:000774">
    <property type="entry name" value="Hepatitis A virus cellular receptor 1"/>
    <property type="match status" value="1"/>
</dbReference>
<keyword evidence="3 12" id="KW-0732">Signal</keyword>
<dbReference type="SMART" id="SM00409">
    <property type="entry name" value="IG"/>
    <property type="match status" value="1"/>
</dbReference>
<keyword evidence="6" id="KW-1015">Disulfide bond</keyword>
<dbReference type="GO" id="GO:0016020">
    <property type="term" value="C:membrane"/>
    <property type="evidence" value="ECO:0007669"/>
    <property type="project" value="UniProtKB-SubCell"/>
</dbReference>
<dbReference type="PANTHER" id="PTHR46608">
    <property type="entry name" value="T-CELL IMMUNOGLOBULIN AND MUCIN DOMAIN-CONTAINING PROTEIN 4"/>
    <property type="match status" value="1"/>
</dbReference>
<organism evidence="14 15">
    <name type="scientific">Synaphobranchus kaupii</name>
    <name type="common">Kaup's arrowtooth eel</name>
    <dbReference type="NCBI Taxonomy" id="118154"/>
    <lineage>
        <taxon>Eukaryota</taxon>
        <taxon>Metazoa</taxon>
        <taxon>Chordata</taxon>
        <taxon>Craniata</taxon>
        <taxon>Vertebrata</taxon>
        <taxon>Euteleostomi</taxon>
        <taxon>Actinopterygii</taxon>
        <taxon>Neopterygii</taxon>
        <taxon>Teleostei</taxon>
        <taxon>Anguilliformes</taxon>
        <taxon>Synaphobranchidae</taxon>
        <taxon>Synaphobranchus</taxon>
    </lineage>
</organism>
<protein>
    <recommendedName>
        <fullName evidence="13">Ig-like domain-containing protein</fullName>
    </recommendedName>
</protein>
<name>A0A9Q1IQG1_SYNKA</name>
<comment type="subcellular location">
    <subcellularLocation>
        <location evidence="1">Membrane</location>
        <topology evidence="1">Single-pass type I membrane protein</topology>
    </subcellularLocation>
</comment>
<comment type="caution">
    <text evidence="14">The sequence shown here is derived from an EMBL/GenBank/DDBJ whole genome shotgun (WGS) entry which is preliminary data.</text>
</comment>
<gene>
    <name evidence="14" type="ORF">SKAU_G00269780</name>
</gene>
<keyword evidence="7" id="KW-0325">Glycoprotein</keyword>
<evidence type="ECO:0000256" key="4">
    <source>
        <dbReference type="ARBA" id="ARBA00022989"/>
    </source>
</evidence>
<dbReference type="GO" id="GO:0060097">
    <property type="term" value="P:cytoskeletal rearrangement involved in phagocytosis, engulfment"/>
    <property type="evidence" value="ECO:0007669"/>
    <property type="project" value="TreeGrafter"/>
</dbReference>
<evidence type="ECO:0000256" key="3">
    <source>
        <dbReference type="ARBA" id="ARBA00022729"/>
    </source>
</evidence>
<feature type="domain" description="Ig-like" evidence="13">
    <location>
        <begin position="33"/>
        <end position="128"/>
    </location>
</feature>
<feature type="signal peptide" evidence="12">
    <location>
        <begin position="1"/>
        <end position="23"/>
    </location>
</feature>
<evidence type="ECO:0000256" key="6">
    <source>
        <dbReference type="ARBA" id="ARBA00023157"/>
    </source>
</evidence>
<evidence type="ECO:0000256" key="12">
    <source>
        <dbReference type="SAM" id="SignalP"/>
    </source>
</evidence>
<evidence type="ECO:0000256" key="10">
    <source>
        <dbReference type="SAM" id="MobiDB-lite"/>
    </source>
</evidence>
<dbReference type="InterPro" id="IPR003599">
    <property type="entry name" value="Ig_sub"/>
</dbReference>
<sequence length="261" mass="29022">MDVHRSYILSLWLSFHLLTVSECTVKTVYGFVGEKVVLPCRYDISYHGELYSCWGRGEVPTYGCDKEIITSDGSKVTVRASPRYQFLGRLMDGDVSLTILDSQEHDTGIYGCRVHIKGLFNDQKETVHLIITQAPVPTANATEQASTTTQATHNHTRGHEGTNSTGSSDASIPQNSEGDQPPMKSTQLAVLLPVFLLLLLALIIVFLLFMRKRWKKASEMLGISQQPTNGVLYSNSDSSLGLHSREMAVENIYQMDEGDDY</sequence>
<feature type="region of interest" description="Disordered" evidence="10">
    <location>
        <begin position="138"/>
        <end position="182"/>
    </location>
</feature>
<feature type="chain" id="PRO_5040304069" description="Ig-like domain-containing protein" evidence="12">
    <location>
        <begin position="24"/>
        <end position="261"/>
    </location>
</feature>